<proteinExistence type="predicted"/>
<evidence type="ECO:0000313" key="3">
    <source>
        <dbReference type="Proteomes" id="UP000034107"/>
    </source>
</evidence>
<keyword evidence="1" id="KW-1133">Transmembrane helix</keyword>
<dbReference type="Proteomes" id="UP000034107">
    <property type="component" value="Unassembled WGS sequence"/>
</dbReference>
<keyword evidence="1" id="KW-0812">Transmembrane</keyword>
<evidence type="ECO:0000313" key="2">
    <source>
        <dbReference type="EMBL" id="KKU21433.1"/>
    </source>
</evidence>
<organism evidence="2 3">
    <name type="scientific">Candidatus Nomurabacteria bacterium GW2011_GWA1_46_11</name>
    <dbReference type="NCBI Taxonomy" id="1618732"/>
    <lineage>
        <taxon>Bacteria</taxon>
        <taxon>Candidatus Nomuraibacteriota</taxon>
    </lineage>
</organism>
<feature type="transmembrane region" description="Helical" evidence="1">
    <location>
        <begin position="7"/>
        <end position="26"/>
    </location>
</feature>
<protein>
    <submittedName>
        <fullName evidence="2">Conserved hypothetical membrane protein</fullName>
    </submittedName>
</protein>
<gene>
    <name evidence="2" type="ORF">UX31_C0017G0017</name>
</gene>
<comment type="caution">
    <text evidence="2">The sequence shown here is derived from an EMBL/GenBank/DDBJ whole genome shotgun (WGS) entry which is preliminary data.</text>
</comment>
<evidence type="ECO:0000256" key="1">
    <source>
        <dbReference type="SAM" id="Phobius"/>
    </source>
</evidence>
<feature type="transmembrane region" description="Helical" evidence="1">
    <location>
        <begin position="46"/>
        <end position="67"/>
    </location>
</feature>
<keyword evidence="1" id="KW-0472">Membrane</keyword>
<dbReference type="EMBL" id="LCLS01000017">
    <property type="protein sequence ID" value="KKU21433.1"/>
    <property type="molecule type" value="Genomic_DNA"/>
</dbReference>
<name>A0A0G1QUF4_9BACT</name>
<reference evidence="2 3" key="1">
    <citation type="journal article" date="2015" name="Nature">
        <title>rRNA introns, odd ribosomes, and small enigmatic genomes across a large radiation of phyla.</title>
        <authorList>
            <person name="Brown C.T."/>
            <person name="Hug L.A."/>
            <person name="Thomas B.C."/>
            <person name="Sharon I."/>
            <person name="Castelle C.J."/>
            <person name="Singh A."/>
            <person name="Wilkins M.J."/>
            <person name="Williams K.H."/>
            <person name="Banfield J.F."/>
        </authorList>
    </citation>
    <scope>NUCLEOTIDE SEQUENCE [LARGE SCALE GENOMIC DNA]</scope>
</reference>
<sequence>MNKPKLIYSSAVASSLAIVFVAAITIVAELQVPLKDWLKSLSGHHWVSKGILSFLLYVVAVFVMYAVTKNVDRKKTKGALWVTIITTILGSLALLTFFTGHHLGWY</sequence>
<accession>A0A0G1QUF4</accession>
<dbReference type="AlphaFoldDB" id="A0A0G1QUF4"/>
<feature type="transmembrane region" description="Helical" evidence="1">
    <location>
        <begin position="79"/>
        <end position="98"/>
    </location>
</feature>